<dbReference type="SUPFAM" id="SSF48726">
    <property type="entry name" value="Immunoglobulin"/>
    <property type="match status" value="4"/>
</dbReference>
<feature type="domain" description="Immunoglobulin" evidence="8">
    <location>
        <begin position="135"/>
        <end position="226"/>
    </location>
</feature>
<comment type="subcellular location">
    <subcellularLocation>
        <location evidence="1">Membrane</location>
        <topology evidence="1">Single-pass type I membrane protein</topology>
    </subcellularLocation>
</comment>
<evidence type="ECO:0000256" key="5">
    <source>
        <dbReference type="ARBA" id="ARBA00023319"/>
    </source>
</evidence>
<dbReference type="Proteomes" id="UP001164746">
    <property type="component" value="Chromosome 15"/>
</dbReference>
<feature type="domain" description="Immunoglobulin subtype 2" evidence="7">
    <location>
        <begin position="363"/>
        <end position="494"/>
    </location>
</feature>
<keyword evidence="4" id="KW-0325">Glycoprotein</keyword>
<dbReference type="CDD" id="cd00096">
    <property type="entry name" value="Ig"/>
    <property type="match status" value="1"/>
</dbReference>
<feature type="domain" description="Immunoglobulin" evidence="8">
    <location>
        <begin position="20"/>
        <end position="117"/>
    </location>
</feature>
<dbReference type="InterPro" id="IPR013162">
    <property type="entry name" value="CD80_C2-set"/>
</dbReference>
<dbReference type="PANTHER" id="PTHR11640:SF31">
    <property type="entry name" value="IRREGULAR CHIASM C-ROUGHEST PROTEIN-RELATED"/>
    <property type="match status" value="1"/>
</dbReference>
<dbReference type="InterPro" id="IPR013783">
    <property type="entry name" value="Ig-like_fold"/>
</dbReference>
<evidence type="ECO:0000256" key="4">
    <source>
        <dbReference type="ARBA" id="ARBA00023180"/>
    </source>
</evidence>
<keyword evidence="5" id="KW-0393">Immunoglobulin domain</keyword>
<evidence type="ECO:0000259" key="7">
    <source>
        <dbReference type="SMART" id="SM00408"/>
    </source>
</evidence>
<feature type="chain" id="PRO_5046880444" evidence="6">
    <location>
        <begin position="23"/>
        <end position="563"/>
    </location>
</feature>
<dbReference type="SMART" id="SM00409">
    <property type="entry name" value="IG"/>
    <property type="match status" value="3"/>
</dbReference>
<reference evidence="9" key="1">
    <citation type="submission" date="2022-11" db="EMBL/GenBank/DDBJ databases">
        <title>Centuries of genome instability and evolution in soft-shell clam transmissible cancer (bioRxiv).</title>
        <authorList>
            <person name="Hart S.F.M."/>
            <person name="Yonemitsu M.A."/>
            <person name="Giersch R.M."/>
            <person name="Beal B.F."/>
            <person name="Arriagada G."/>
            <person name="Davis B.W."/>
            <person name="Ostrander E.A."/>
            <person name="Goff S.P."/>
            <person name="Metzger M.J."/>
        </authorList>
    </citation>
    <scope>NUCLEOTIDE SEQUENCE</scope>
    <source>
        <strain evidence="9">MELC-2E11</strain>
        <tissue evidence="9">Siphon/mantle</tissue>
    </source>
</reference>
<dbReference type="Pfam" id="PF08205">
    <property type="entry name" value="C2-set_2"/>
    <property type="match status" value="2"/>
</dbReference>
<dbReference type="SMART" id="SM00408">
    <property type="entry name" value="IGc2"/>
    <property type="match status" value="2"/>
</dbReference>
<feature type="domain" description="Immunoglobulin" evidence="8">
    <location>
        <begin position="423"/>
        <end position="510"/>
    </location>
</feature>
<dbReference type="EMBL" id="CP111026">
    <property type="protein sequence ID" value="WAR27808.1"/>
    <property type="molecule type" value="Genomic_DNA"/>
</dbReference>
<dbReference type="Pfam" id="PF13927">
    <property type="entry name" value="Ig_3"/>
    <property type="match status" value="1"/>
</dbReference>
<keyword evidence="6" id="KW-0732">Signal</keyword>
<dbReference type="InterPro" id="IPR003598">
    <property type="entry name" value="Ig_sub2"/>
</dbReference>
<dbReference type="InterPro" id="IPR003599">
    <property type="entry name" value="Ig_sub"/>
</dbReference>
<name>A0ABY7G021_MYAAR</name>
<keyword evidence="3" id="KW-1015">Disulfide bond</keyword>
<evidence type="ECO:0000256" key="1">
    <source>
        <dbReference type="ARBA" id="ARBA00004479"/>
    </source>
</evidence>
<accession>A0ABY7G021</accession>
<gene>
    <name evidence="9" type="ORF">MAR_013512</name>
</gene>
<sequence length="563" mass="60971">MTLNWWIISPLGALQLFIAVGGVIVENDAPVIIPCAIGQGNYPSWKGPPMVNDGSTLYNYEQSPMFNPYLSEDKLLRMTWADNKIDLSFSAAIRTDEGNYSCSAARQGTSTVELYVRVPPSPPHIYNTITGSQNELTVSGTEGAPLTLTCISAGGYPQQTVNWYRESVTSTPLRAGPPVVVSGDLYNVTRSYTFTPTSSDDGKTYICQSSYSGEPQLIRYTEVKLFLKLHPSTPTVTALGIPNESPSSVNIVRCTSSGFRPKTISLSWTLGRGMNEPVSNPIVEENMTTNTFSVSDTYSRSVGRADNGKLLTCSINHETLSSPKTASVTLIVQFSTLITTITGNPSIVANDSPVVTIVSRLETETEAGLLQCLVTGKPTATIEWYRTDNGQMFVLKGTGNNSLNYTSEPSAEMMPGHKPDVTIIAQNATENSTAELHCVPHGVPDSYTYISWEHTWPGSSDVLRILPGSEVLTLSNLRYEHSGIYTCSVTNGVKFSRNPSAARPFVTTSNKTILKAAQLGEVKTIELEFVSNSPGTAINVEKITKDRVAKSTQITTTTTPAII</sequence>
<protein>
    <submittedName>
        <fullName evidence="9">CADM2-like protein</fullName>
    </submittedName>
</protein>
<proteinExistence type="predicted"/>
<evidence type="ECO:0000256" key="3">
    <source>
        <dbReference type="ARBA" id="ARBA00023157"/>
    </source>
</evidence>
<dbReference type="PANTHER" id="PTHR11640">
    <property type="entry name" value="NEPHRIN"/>
    <property type="match status" value="1"/>
</dbReference>
<keyword evidence="2" id="KW-0472">Membrane</keyword>
<evidence type="ECO:0000313" key="9">
    <source>
        <dbReference type="EMBL" id="WAR27808.1"/>
    </source>
</evidence>
<keyword evidence="10" id="KW-1185">Reference proteome</keyword>
<organism evidence="9 10">
    <name type="scientific">Mya arenaria</name>
    <name type="common">Soft-shell clam</name>
    <dbReference type="NCBI Taxonomy" id="6604"/>
    <lineage>
        <taxon>Eukaryota</taxon>
        <taxon>Metazoa</taxon>
        <taxon>Spiralia</taxon>
        <taxon>Lophotrochozoa</taxon>
        <taxon>Mollusca</taxon>
        <taxon>Bivalvia</taxon>
        <taxon>Autobranchia</taxon>
        <taxon>Heteroconchia</taxon>
        <taxon>Euheterodonta</taxon>
        <taxon>Imparidentia</taxon>
        <taxon>Neoheterodontei</taxon>
        <taxon>Myida</taxon>
        <taxon>Myoidea</taxon>
        <taxon>Myidae</taxon>
        <taxon>Mya</taxon>
    </lineage>
</organism>
<dbReference type="Gene3D" id="2.60.40.10">
    <property type="entry name" value="Immunoglobulins"/>
    <property type="match status" value="3"/>
</dbReference>
<evidence type="ECO:0000313" key="10">
    <source>
        <dbReference type="Proteomes" id="UP001164746"/>
    </source>
</evidence>
<feature type="domain" description="Immunoglobulin subtype 2" evidence="7">
    <location>
        <begin position="141"/>
        <end position="214"/>
    </location>
</feature>
<evidence type="ECO:0000256" key="2">
    <source>
        <dbReference type="ARBA" id="ARBA00023136"/>
    </source>
</evidence>
<feature type="signal peptide" evidence="6">
    <location>
        <begin position="1"/>
        <end position="22"/>
    </location>
</feature>
<evidence type="ECO:0000256" key="6">
    <source>
        <dbReference type="SAM" id="SignalP"/>
    </source>
</evidence>
<evidence type="ECO:0000259" key="8">
    <source>
        <dbReference type="SMART" id="SM00409"/>
    </source>
</evidence>
<dbReference type="InterPro" id="IPR036179">
    <property type="entry name" value="Ig-like_dom_sf"/>
</dbReference>
<dbReference type="InterPro" id="IPR051275">
    <property type="entry name" value="Cell_adhesion_signaling"/>
</dbReference>